<proteinExistence type="predicted"/>
<keyword evidence="4" id="KW-1185">Reference proteome</keyword>
<dbReference type="InterPro" id="IPR041694">
    <property type="entry name" value="ADH_N_2"/>
</dbReference>
<gene>
    <name evidence="3" type="ORF">FA15DRAFT_671250</name>
</gene>
<dbReference type="InterPro" id="IPR045010">
    <property type="entry name" value="MDR_fam"/>
</dbReference>
<evidence type="ECO:0000313" key="3">
    <source>
        <dbReference type="EMBL" id="TFK22716.1"/>
    </source>
</evidence>
<organism evidence="3 4">
    <name type="scientific">Coprinopsis marcescibilis</name>
    <name type="common">Agaric fungus</name>
    <name type="synonym">Psathyrella marcescibilis</name>
    <dbReference type="NCBI Taxonomy" id="230819"/>
    <lineage>
        <taxon>Eukaryota</taxon>
        <taxon>Fungi</taxon>
        <taxon>Dikarya</taxon>
        <taxon>Basidiomycota</taxon>
        <taxon>Agaricomycotina</taxon>
        <taxon>Agaricomycetes</taxon>
        <taxon>Agaricomycetidae</taxon>
        <taxon>Agaricales</taxon>
        <taxon>Agaricineae</taxon>
        <taxon>Psathyrellaceae</taxon>
        <taxon>Coprinopsis</taxon>
    </lineage>
</organism>
<dbReference type="GO" id="GO:0016628">
    <property type="term" value="F:oxidoreductase activity, acting on the CH-CH group of donors, NAD or NADP as acceptor"/>
    <property type="evidence" value="ECO:0007669"/>
    <property type="project" value="InterPro"/>
</dbReference>
<dbReference type="InterPro" id="IPR013149">
    <property type="entry name" value="ADH-like_C"/>
</dbReference>
<dbReference type="PANTHER" id="PTHR43205">
    <property type="entry name" value="PROSTAGLANDIN REDUCTASE"/>
    <property type="match status" value="1"/>
</dbReference>
<dbReference type="SUPFAM" id="SSF50129">
    <property type="entry name" value="GroES-like"/>
    <property type="match status" value="1"/>
</dbReference>
<protein>
    <submittedName>
        <fullName evidence="3">Alcohol dehydrogenase</fullName>
    </submittedName>
</protein>
<dbReference type="AlphaFoldDB" id="A0A5C3KQR6"/>
<dbReference type="Pfam" id="PF00107">
    <property type="entry name" value="ADH_zinc_N"/>
    <property type="match status" value="1"/>
</dbReference>
<dbReference type="SMART" id="SM00829">
    <property type="entry name" value="PKS_ER"/>
    <property type="match status" value="1"/>
</dbReference>
<evidence type="ECO:0000259" key="2">
    <source>
        <dbReference type="SMART" id="SM00829"/>
    </source>
</evidence>
<dbReference type="Proteomes" id="UP000307440">
    <property type="component" value="Unassembled WGS sequence"/>
</dbReference>
<name>A0A5C3KQR6_COPMA</name>
<reference evidence="3 4" key="1">
    <citation type="journal article" date="2019" name="Nat. Ecol. Evol.">
        <title>Megaphylogeny resolves global patterns of mushroom evolution.</title>
        <authorList>
            <person name="Varga T."/>
            <person name="Krizsan K."/>
            <person name="Foldi C."/>
            <person name="Dima B."/>
            <person name="Sanchez-Garcia M."/>
            <person name="Sanchez-Ramirez S."/>
            <person name="Szollosi G.J."/>
            <person name="Szarkandi J.G."/>
            <person name="Papp V."/>
            <person name="Albert L."/>
            <person name="Andreopoulos W."/>
            <person name="Angelini C."/>
            <person name="Antonin V."/>
            <person name="Barry K.W."/>
            <person name="Bougher N.L."/>
            <person name="Buchanan P."/>
            <person name="Buyck B."/>
            <person name="Bense V."/>
            <person name="Catcheside P."/>
            <person name="Chovatia M."/>
            <person name="Cooper J."/>
            <person name="Damon W."/>
            <person name="Desjardin D."/>
            <person name="Finy P."/>
            <person name="Geml J."/>
            <person name="Haridas S."/>
            <person name="Hughes K."/>
            <person name="Justo A."/>
            <person name="Karasinski D."/>
            <person name="Kautmanova I."/>
            <person name="Kiss B."/>
            <person name="Kocsube S."/>
            <person name="Kotiranta H."/>
            <person name="LaButti K.M."/>
            <person name="Lechner B.E."/>
            <person name="Liimatainen K."/>
            <person name="Lipzen A."/>
            <person name="Lukacs Z."/>
            <person name="Mihaltcheva S."/>
            <person name="Morgado L.N."/>
            <person name="Niskanen T."/>
            <person name="Noordeloos M.E."/>
            <person name="Ohm R.A."/>
            <person name="Ortiz-Santana B."/>
            <person name="Ovrebo C."/>
            <person name="Racz N."/>
            <person name="Riley R."/>
            <person name="Savchenko A."/>
            <person name="Shiryaev A."/>
            <person name="Soop K."/>
            <person name="Spirin V."/>
            <person name="Szebenyi C."/>
            <person name="Tomsovsky M."/>
            <person name="Tulloss R.E."/>
            <person name="Uehling J."/>
            <person name="Grigoriev I.V."/>
            <person name="Vagvolgyi C."/>
            <person name="Papp T."/>
            <person name="Martin F.M."/>
            <person name="Miettinen O."/>
            <person name="Hibbett D.S."/>
            <person name="Nagy L.G."/>
        </authorList>
    </citation>
    <scope>NUCLEOTIDE SEQUENCE [LARGE SCALE GENOMIC DNA]</scope>
    <source>
        <strain evidence="3 4">CBS 121175</strain>
    </source>
</reference>
<dbReference type="Gene3D" id="3.90.180.10">
    <property type="entry name" value="Medium-chain alcohol dehydrogenases, catalytic domain"/>
    <property type="match status" value="1"/>
</dbReference>
<dbReference type="SUPFAM" id="SSF51735">
    <property type="entry name" value="NAD(P)-binding Rossmann-fold domains"/>
    <property type="match status" value="1"/>
</dbReference>
<dbReference type="Pfam" id="PF16884">
    <property type="entry name" value="ADH_N_2"/>
    <property type="match status" value="1"/>
</dbReference>
<accession>A0A5C3KQR6</accession>
<dbReference type="InterPro" id="IPR036291">
    <property type="entry name" value="NAD(P)-bd_dom_sf"/>
</dbReference>
<dbReference type="CDD" id="cd05288">
    <property type="entry name" value="PGDH"/>
    <property type="match status" value="1"/>
</dbReference>
<sequence length="343" mass="37468">MAPVTNARVLFNEIPTGYPEPGRATVYDESKTIDVDTVALDGGILVKTLYLSVDPFLREMMQEPDEESFSPAYIIGEPIYGYGVGVAVRSENGDVKPGDNVYGLFSFQSYNILPNLDEFRIIENKHNLPLSYYVGVAGMPGKTAFMAWKEYSRSKKGEVAFVSTGAGPVGSFVIQLAKLDGMKVIGSAGSDEKVEYMKSIGADVAFNYKTTNTLEVLKKEGPLDVFWDNVGGETFEAALETARKGARFIECGMITVYNDGGKPVKNIYNIVTKSLSVNGFIVTDLEPKYSKEFYNTVPQLVASGQLKYREHVYEGLESAGEALLAVQMGTNKAKAVIKVAKDV</sequence>
<dbReference type="InterPro" id="IPR011032">
    <property type="entry name" value="GroES-like_sf"/>
</dbReference>
<dbReference type="InterPro" id="IPR020843">
    <property type="entry name" value="ER"/>
</dbReference>
<evidence type="ECO:0000256" key="1">
    <source>
        <dbReference type="ARBA" id="ARBA00023002"/>
    </source>
</evidence>
<feature type="domain" description="Enoyl reductase (ER)" evidence="2">
    <location>
        <begin position="44"/>
        <end position="337"/>
    </location>
</feature>
<dbReference type="FunFam" id="3.40.50.720:FF:000121">
    <property type="entry name" value="Prostaglandin reductase 2"/>
    <property type="match status" value="1"/>
</dbReference>
<evidence type="ECO:0000313" key="4">
    <source>
        <dbReference type="Proteomes" id="UP000307440"/>
    </source>
</evidence>
<dbReference type="Gene3D" id="3.40.50.720">
    <property type="entry name" value="NAD(P)-binding Rossmann-like Domain"/>
    <property type="match status" value="1"/>
</dbReference>
<dbReference type="OrthoDB" id="809632at2759"/>
<dbReference type="EMBL" id="ML210234">
    <property type="protein sequence ID" value="TFK22716.1"/>
    <property type="molecule type" value="Genomic_DNA"/>
</dbReference>
<dbReference type="PANTHER" id="PTHR43205:SF7">
    <property type="entry name" value="PROSTAGLANDIN REDUCTASE 1"/>
    <property type="match status" value="1"/>
</dbReference>
<keyword evidence="1" id="KW-0560">Oxidoreductase</keyword>